<keyword evidence="12" id="KW-1185">Reference proteome</keyword>
<dbReference type="OrthoDB" id="9445642at2759"/>
<dbReference type="SUPFAM" id="SSF81321">
    <property type="entry name" value="Family A G protein-coupled receptor-like"/>
    <property type="match status" value="1"/>
</dbReference>
<dbReference type="PROSITE" id="PS00237">
    <property type="entry name" value="G_PROTEIN_RECEP_F1_1"/>
    <property type="match status" value="1"/>
</dbReference>
<organism evidence="11 12">
    <name type="scientific">Amphibalanus amphitrite</name>
    <name type="common">Striped barnacle</name>
    <name type="synonym">Balanus amphitrite</name>
    <dbReference type="NCBI Taxonomy" id="1232801"/>
    <lineage>
        <taxon>Eukaryota</taxon>
        <taxon>Metazoa</taxon>
        <taxon>Ecdysozoa</taxon>
        <taxon>Arthropoda</taxon>
        <taxon>Crustacea</taxon>
        <taxon>Multicrustacea</taxon>
        <taxon>Cirripedia</taxon>
        <taxon>Thoracica</taxon>
        <taxon>Thoracicalcarea</taxon>
        <taxon>Balanomorpha</taxon>
        <taxon>Balanoidea</taxon>
        <taxon>Balanidae</taxon>
        <taxon>Amphibalaninae</taxon>
        <taxon>Amphibalanus</taxon>
    </lineage>
</organism>
<dbReference type="AlphaFoldDB" id="A0A6A4VCY8"/>
<evidence type="ECO:0000313" key="11">
    <source>
        <dbReference type="EMBL" id="KAF0288288.1"/>
    </source>
</evidence>
<dbReference type="InterPro" id="IPR017452">
    <property type="entry name" value="GPCR_Rhodpsn_7TM"/>
</dbReference>
<evidence type="ECO:0000256" key="5">
    <source>
        <dbReference type="ARBA" id="ARBA00023040"/>
    </source>
</evidence>
<proteinExistence type="inferred from homology"/>
<evidence type="ECO:0000313" key="12">
    <source>
        <dbReference type="Proteomes" id="UP000440578"/>
    </source>
</evidence>
<evidence type="ECO:0000259" key="10">
    <source>
        <dbReference type="PROSITE" id="PS50262"/>
    </source>
</evidence>
<dbReference type="Gene3D" id="1.20.1070.10">
    <property type="entry name" value="Rhodopsin 7-helix transmembrane proteins"/>
    <property type="match status" value="1"/>
</dbReference>
<evidence type="ECO:0000256" key="1">
    <source>
        <dbReference type="ARBA" id="ARBA00004141"/>
    </source>
</evidence>
<dbReference type="PANTHER" id="PTHR45695">
    <property type="entry name" value="LEUCOKININ RECEPTOR-RELATED"/>
    <property type="match status" value="1"/>
</dbReference>
<dbReference type="GO" id="GO:0005886">
    <property type="term" value="C:plasma membrane"/>
    <property type="evidence" value="ECO:0007669"/>
    <property type="project" value="TreeGrafter"/>
</dbReference>
<dbReference type="PROSITE" id="PS50262">
    <property type="entry name" value="G_PROTEIN_RECEP_F1_2"/>
    <property type="match status" value="1"/>
</dbReference>
<feature type="domain" description="G-protein coupled receptors family 1 profile" evidence="10">
    <location>
        <begin position="1"/>
        <end position="72"/>
    </location>
</feature>
<sequence length="72" mass="8417">MFEVSVFTLTAIAADRYQAIVYRLINHQSRQRTKMAIVTIWVLGISLALPQALWLRVCLQWDEVLKLYKVSH</sequence>
<evidence type="ECO:0000256" key="3">
    <source>
        <dbReference type="ARBA" id="ARBA00022692"/>
    </source>
</evidence>
<evidence type="ECO:0000256" key="9">
    <source>
        <dbReference type="SAM" id="Phobius"/>
    </source>
</evidence>
<dbReference type="Pfam" id="PF00001">
    <property type="entry name" value="7tm_1"/>
    <property type="match status" value="1"/>
</dbReference>
<comment type="caution">
    <text evidence="11">The sequence shown here is derived from an EMBL/GenBank/DDBJ whole genome shotgun (WGS) entry which is preliminary data.</text>
</comment>
<evidence type="ECO:0000256" key="4">
    <source>
        <dbReference type="ARBA" id="ARBA00022989"/>
    </source>
</evidence>
<accession>A0A6A4VCY8</accession>
<reference evidence="11 12" key="1">
    <citation type="submission" date="2019-07" db="EMBL/GenBank/DDBJ databases">
        <title>Draft genome assembly of a fouling barnacle, Amphibalanus amphitrite (Darwin, 1854): The first reference genome for Thecostraca.</title>
        <authorList>
            <person name="Kim W."/>
        </authorList>
    </citation>
    <scope>NUCLEOTIDE SEQUENCE [LARGE SCALE GENOMIC DNA]</scope>
    <source>
        <strain evidence="11">SNU_AA5</strain>
        <tissue evidence="11">Soma without cirri and trophi</tissue>
    </source>
</reference>
<dbReference type="PANTHER" id="PTHR45695:SF9">
    <property type="entry name" value="LEUCOKININ RECEPTOR"/>
    <property type="match status" value="1"/>
</dbReference>
<keyword evidence="8" id="KW-0807">Transducer</keyword>
<keyword evidence="6 9" id="KW-0472">Membrane</keyword>
<keyword evidence="5" id="KW-0297">G-protein coupled receptor</keyword>
<protein>
    <submittedName>
        <fullName evidence="11">Neuromedin-K receptor</fullName>
    </submittedName>
</protein>
<evidence type="ECO:0000256" key="7">
    <source>
        <dbReference type="ARBA" id="ARBA00023170"/>
    </source>
</evidence>
<dbReference type="GO" id="GO:0004930">
    <property type="term" value="F:G protein-coupled receptor activity"/>
    <property type="evidence" value="ECO:0007669"/>
    <property type="project" value="UniProtKB-KW"/>
</dbReference>
<evidence type="ECO:0000256" key="8">
    <source>
        <dbReference type="ARBA" id="ARBA00023224"/>
    </source>
</evidence>
<gene>
    <name evidence="11" type="primary">TACR3_1</name>
    <name evidence="11" type="ORF">FJT64_001404</name>
</gene>
<evidence type="ECO:0000256" key="2">
    <source>
        <dbReference type="ARBA" id="ARBA00010663"/>
    </source>
</evidence>
<keyword evidence="3 9" id="KW-0812">Transmembrane</keyword>
<name>A0A6A4VCY8_AMPAM</name>
<dbReference type="Proteomes" id="UP000440578">
    <property type="component" value="Unassembled WGS sequence"/>
</dbReference>
<comment type="similarity">
    <text evidence="2">Belongs to the G-protein coupled receptor 1 family.</text>
</comment>
<feature type="transmembrane region" description="Helical" evidence="9">
    <location>
        <begin position="37"/>
        <end position="57"/>
    </location>
</feature>
<dbReference type="EMBL" id="VIIS01002119">
    <property type="protein sequence ID" value="KAF0288288.1"/>
    <property type="molecule type" value="Genomic_DNA"/>
</dbReference>
<keyword evidence="4 9" id="KW-1133">Transmembrane helix</keyword>
<dbReference type="InterPro" id="IPR000276">
    <property type="entry name" value="GPCR_Rhodpsn"/>
</dbReference>
<comment type="subcellular location">
    <subcellularLocation>
        <location evidence="1">Membrane</location>
        <topology evidence="1">Multi-pass membrane protein</topology>
    </subcellularLocation>
</comment>
<keyword evidence="7 11" id="KW-0675">Receptor</keyword>
<evidence type="ECO:0000256" key="6">
    <source>
        <dbReference type="ARBA" id="ARBA00023136"/>
    </source>
</evidence>